<keyword evidence="3" id="KW-1185">Reference proteome</keyword>
<proteinExistence type="predicted"/>
<dbReference type="EMBL" id="JAUEDM010000006">
    <property type="protein sequence ID" value="KAK3314608.1"/>
    <property type="molecule type" value="Genomic_DNA"/>
</dbReference>
<name>A0AAE0HXB9_9PEZI</name>
<evidence type="ECO:0000313" key="3">
    <source>
        <dbReference type="Proteomes" id="UP001283341"/>
    </source>
</evidence>
<evidence type="ECO:0000256" key="1">
    <source>
        <dbReference type="SAM" id="MobiDB-lite"/>
    </source>
</evidence>
<reference evidence="2" key="1">
    <citation type="journal article" date="2023" name="Mol. Phylogenet. Evol.">
        <title>Genome-scale phylogeny and comparative genomics of the fungal order Sordariales.</title>
        <authorList>
            <person name="Hensen N."/>
            <person name="Bonometti L."/>
            <person name="Westerberg I."/>
            <person name="Brannstrom I.O."/>
            <person name="Guillou S."/>
            <person name="Cros-Aarteil S."/>
            <person name="Calhoun S."/>
            <person name="Haridas S."/>
            <person name="Kuo A."/>
            <person name="Mondo S."/>
            <person name="Pangilinan J."/>
            <person name="Riley R."/>
            <person name="LaButti K."/>
            <person name="Andreopoulos B."/>
            <person name="Lipzen A."/>
            <person name="Chen C."/>
            <person name="Yan M."/>
            <person name="Daum C."/>
            <person name="Ng V."/>
            <person name="Clum A."/>
            <person name="Steindorff A."/>
            <person name="Ohm R.A."/>
            <person name="Martin F."/>
            <person name="Silar P."/>
            <person name="Natvig D.O."/>
            <person name="Lalanne C."/>
            <person name="Gautier V."/>
            <person name="Ament-Velasquez S.L."/>
            <person name="Kruys A."/>
            <person name="Hutchinson M.I."/>
            <person name="Powell A.J."/>
            <person name="Barry K."/>
            <person name="Miller A.N."/>
            <person name="Grigoriev I.V."/>
            <person name="Debuchy R."/>
            <person name="Gladieux P."/>
            <person name="Hiltunen Thoren M."/>
            <person name="Johannesson H."/>
        </authorList>
    </citation>
    <scope>NUCLEOTIDE SEQUENCE</scope>
    <source>
        <strain evidence="2">CBS 118394</strain>
    </source>
</reference>
<feature type="compositionally biased region" description="Basic residues" evidence="1">
    <location>
        <begin position="81"/>
        <end position="93"/>
    </location>
</feature>
<dbReference type="PANTHER" id="PTHR37540">
    <property type="entry name" value="TRANSCRIPTION FACTOR (ACR-2), PUTATIVE-RELATED-RELATED"/>
    <property type="match status" value="1"/>
</dbReference>
<sequence length="655" mass="73349">MANNMYYTMQVDASSLDGYHTSGTCRTTPPSAAGRLPRKEANLKTVVHQKQPTAAVYNDPFIVSTPNSTKPDAAVRKYIRSHVMRGKNRRRGTAKQQHATIPPPPDQDPDAVPGPGLDYKMMDWLNGTLDGSEGRYLHPKSDLVRMVRGECMALFVPKVIGNELSFVRFADPIRPQMVSQVLKFFAVIKQYMHPLEMCVDTEEMRPHLWVDYLSIDKAYIHSILFAAQALPDVLESKDAKVGRQAIMHLTNTLRLLQGNLANKSLATTDFTIAAVLILIMVAGATGDADGLEKHMLGLSHMVRLRGGIVPLRENPMLQMKVCRSDIALTHEKGTKPFFFSSPSDISLQDEWPTDLATSLRNLVSPNSSSPQCTPSLITVLCSPPSPANNLLSLVWTDLHEFSQTSNNLLSKLMPSGKSVSDINMSCILNQTSPHQKIPAHIYHAVLVASQYRLLRLEDSSSSPTTDPKETLLRLGMLAFCTTVFLHIEVVKWSYTALTQKLRRSVLLMSTNNSPHNVPGLGYNGTENVSDNDLMKLNLWFLFQVFIAFHQQPMRGWAKTKNVTNDVPPPPSSEEEELIVKMVGEILEALGIMQLEHDQGVAALEEKIWEILREHMWADLIQRDRGRVLLERALRRKKEIRKTNNRDRNGIGLLCI</sequence>
<dbReference type="Proteomes" id="UP001283341">
    <property type="component" value="Unassembled WGS sequence"/>
</dbReference>
<feature type="region of interest" description="Disordered" evidence="1">
    <location>
        <begin position="81"/>
        <end position="115"/>
    </location>
</feature>
<protein>
    <submittedName>
        <fullName evidence="2">Uncharacterized protein</fullName>
    </submittedName>
</protein>
<dbReference type="PANTHER" id="PTHR37540:SF5">
    <property type="entry name" value="TRANSCRIPTION FACTOR DOMAIN-CONTAINING PROTEIN"/>
    <property type="match status" value="1"/>
</dbReference>
<reference evidence="2" key="2">
    <citation type="submission" date="2023-06" db="EMBL/GenBank/DDBJ databases">
        <authorList>
            <consortium name="Lawrence Berkeley National Laboratory"/>
            <person name="Haridas S."/>
            <person name="Hensen N."/>
            <person name="Bonometti L."/>
            <person name="Westerberg I."/>
            <person name="Brannstrom I.O."/>
            <person name="Guillou S."/>
            <person name="Cros-Aarteil S."/>
            <person name="Calhoun S."/>
            <person name="Kuo A."/>
            <person name="Mondo S."/>
            <person name="Pangilinan J."/>
            <person name="Riley R."/>
            <person name="Labutti K."/>
            <person name="Andreopoulos B."/>
            <person name="Lipzen A."/>
            <person name="Chen C."/>
            <person name="Yanf M."/>
            <person name="Daum C."/>
            <person name="Ng V."/>
            <person name="Clum A."/>
            <person name="Steindorff A."/>
            <person name="Ohm R."/>
            <person name="Martin F."/>
            <person name="Silar P."/>
            <person name="Natvig D."/>
            <person name="Lalanne C."/>
            <person name="Gautier V."/>
            <person name="Ament-Velasquez S.L."/>
            <person name="Kruys A."/>
            <person name="Hutchinson M.I."/>
            <person name="Powell A.J."/>
            <person name="Barry K."/>
            <person name="Miller A.N."/>
            <person name="Grigoriev I.V."/>
            <person name="Debuchy R."/>
            <person name="Gladieux P."/>
            <person name="Thoren M.H."/>
            <person name="Johannesson H."/>
        </authorList>
    </citation>
    <scope>NUCLEOTIDE SEQUENCE</scope>
    <source>
        <strain evidence="2">CBS 118394</strain>
    </source>
</reference>
<accession>A0AAE0HXB9</accession>
<gene>
    <name evidence="2" type="ORF">B0H66DRAFT_315914</name>
</gene>
<evidence type="ECO:0000313" key="2">
    <source>
        <dbReference type="EMBL" id="KAK3314608.1"/>
    </source>
</evidence>
<organism evidence="2 3">
    <name type="scientific">Apodospora peruviana</name>
    <dbReference type="NCBI Taxonomy" id="516989"/>
    <lineage>
        <taxon>Eukaryota</taxon>
        <taxon>Fungi</taxon>
        <taxon>Dikarya</taxon>
        <taxon>Ascomycota</taxon>
        <taxon>Pezizomycotina</taxon>
        <taxon>Sordariomycetes</taxon>
        <taxon>Sordariomycetidae</taxon>
        <taxon>Sordariales</taxon>
        <taxon>Lasiosphaeriaceae</taxon>
        <taxon>Apodospora</taxon>
    </lineage>
</organism>
<dbReference type="AlphaFoldDB" id="A0AAE0HXB9"/>
<comment type="caution">
    <text evidence="2">The sequence shown here is derived from an EMBL/GenBank/DDBJ whole genome shotgun (WGS) entry which is preliminary data.</text>
</comment>